<protein>
    <submittedName>
        <fullName evidence="1">Uncharacterized protein</fullName>
    </submittedName>
</protein>
<reference evidence="1" key="1">
    <citation type="submission" date="2021-02" db="EMBL/GenBank/DDBJ databases">
        <authorList>
            <person name="Dougan E. K."/>
            <person name="Rhodes N."/>
            <person name="Thang M."/>
            <person name="Chan C."/>
        </authorList>
    </citation>
    <scope>NUCLEOTIDE SEQUENCE</scope>
</reference>
<comment type="caution">
    <text evidence="1">The sequence shown here is derived from an EMBL/GenBank/DDBJ whole genome shotgun (WGS) entry which is preliminary data.</text>
</comment>
<feature type="non-terminal residue" evidence="1">
    <location>
        <position position="1"/>
    </location>
</feature>
<dbReference type="AlphaFoldDB" id="A0A813JN86"/>
<gene>
    <name evidence="1" type="ORF">PGLA2088_LOCUS23156</name>
</gene>
<organism evidence="1 2">
    <name type="scientific">Polarella glacialis</name>
    <name type="common">Dinoflagellate</name>
    <dbReference type="NCBI Taxonomy" id="89957"/>
    <lineage>
        <taxon>Eukaryota</taxon>
        <taxon>Sar</taxon>
        <taxon>Alveolata</taxon>
        <taxon>Dinophyceae</taxon>
        <taxon>Suessiales</taxon>
        <taxon>Suessiaceae</taxon>
        <taxon>Polarella</taxon>
    </lineage>
</organism>
<sequence length="95" mass="9615">PGTGRRTSRATGRLLALAATAAAAAFVGSAGAAFGAALGRSGCRAATSVAMRADLGVSIGHILQMDNGTSKWVLTNNSLPILDENEDAMAQLSWK</sequence>
<evidence type="ECO:0000313" key="1">
    <source>
        <dbReference type="EMBL" id="CAE8682875.1"/>
    </source>
</evidence>
<dbReference type="EMBL" id="CAJNNW010026124">
    <property type="protein sequence ID" value="CAE8682875.1"/>
    <property type="molecule type" value="Genomic_DNA"/>
</dbReference>
<evidence type="ECO:0000313" key="2">
    <source>
        <dbReference type="Proteomes" id="UP000626109"/>
    </source>
</evidence>
<proteinExistence type="predicted"/>
<feature type="non-terminal residue" evidence="1">
    <location>
        <position position="95"/>
    </location>
</feature>
<accession>A0A813JN86</accession>
<dbReference type="Proteomes" id="UP000626109">
    <property type="component" value="Unassembled WGS sequence"/>
</dbReference>
<name>A0A813JN86_POLGL</name>